<protein>
    <submittedName>
        <fullName evidence="1">Uncharacterized protein</fullName>
    </submittedName>
</protein>
<reference evidence="1" key="1">
    <citation type="submission" date="2023-12" db="EMBL/GenBank/DDBJ databases">
        <authorList>
            <person name="Brown T."/>
        </authorList>
    </citation>
    <scope>NUCLEOTIDE SEQUENCE</scope>
</reference>
<dbReference type="EMBL" id="OY882860">
    <property type="protein sequence ID" value="CAK6442904.1"/>
    <property type="molecule type" value="Genomic_DNA"/>
</dbReference>
<keyword evidence="2" id="KW-1185">Reference proteome</keyword>
<organism evidence="1 2">
    <name type="scientific">Pipistrellus nathusii</name>
    <name type="common">Nathusius' pipistrelle</name>
    <dbReference type="NCBI Taxonomy" id="59473"/>
    <lineage>
        <taxon>Eukaryota</taxon>
        <taxon>Metazoa</taxon>
        <taxon>Chordata</taxon>
        <taxon>Craniata</taxon>
        <taxon>Vertebrata</taxon>
        <taxon>Euteleostomi</taxon>
        <taxon>Mammalia</taxon>
        <taxon>Eutheria</taxon>
        <taxon>Laurasiatheria</taxon>
        <taxon>Chiroptera</taxon>
        <taxon>Yangochiroptera</taxon>
        <taxon>Vespertilionidae</taxon>
        <taxon>Pipistrellus</taxon>
    </lineage>
</organism>
<dbReference type="Proteomes" id="UP001314169">
    <property type="component" value="Chromosome 3"/>
</dbReference>
<evidence type="ECO:0000313" key="2">
    <source>
        <dbReference type="Proteomes" id="UP001314169"/>
    </source>
</evidence>
<name>A0ABN9ZXT7_PIPNA</name>
<sequence length="102" mass="11365">MCTISLKLGNEGTNTHHLERACIQTQERRQHIYLHLPESILASRFLFTLAGQHCGSAGSLSIQSWMSLLHPCFSLSFPFPATLSTNATPYLIGKPIIILVRM</sequence>
<gene>
    <name evidence="1" type="ORF">MPIPNATIZW_LOCUS11210</name>
</gene>
<proteinExistence type="predicted"/>
<evidence type="ECO:0000313" key="1">
    <source>
        <dbReference type="EMBL" id="CAK6442904.1"/>
    </source>
</evidence>
<accession>A0ABN9ZXT7</accession>